<keyword evidence="12" id="KW-0407">Ion channel</keyword>
<feature type="domain" description="Ionotropic glutamate receptor C-terminal" evidence="15">
    <location>
        <begin position="78"/>
        <end position="418"/>
    </location>
</feature>
<dbReference type="GeneID" id="100841695"/>
<dbReference type="Pfam" id="PF10613">
    <property type="entry name" value="Lig_chan-Glu_bd"/>
    <property type="match status" value="1"/>
</dbReference>
<dbReference type="Proteomes" id="UP000008810">
    <property type="component" value="Chromosome 1"/>
</dbReference>
<evidence type="ECO:0000256" key="7">
    <source>
        <dbReference type="ARBA" id="ARBA00023065"/>
    </source>
</evidence>
<evidence type="ECO:0000256" key="6">
    <source>
        <dbReference type="ARBA" id="ARBA00022989"/>
    </source>
</evidence>
<evidence type="ECO:0000256" key="2">
    <source>
        <dbReference type="ARBA" id="ARBA00008685"/>
    </source>
</evidence>
<dbReference type="Gene3D" id="1.10.287.70">
    <property type="match status" value="1"/>
</dbReference>
<dbReference type="InterPro" id="IPR015683">
    <property type="entry name" value="Ionotropic_Glu_rcpt"/>
</dbReference>
<organism evidence="16">
    <name type="scientific">Brachypodium distachyon</name>
    <name type="common">Purple false brome</name>
    <name type="synonym">Trachynia distachya</name>
    <dbReference type="NCBI Taxonomy" id="15368"/>
    <lineage>
        <taxon>Eukaryota</taxon>
        <taxon>Viridiplantae</taxon>
        <taxon>Streptophyta</taxon>
        <taxon>Embryophyta</taxon>
        <taxon>Tracheophyta</taxon>
        <taxon>Spermatophyta</taxon>
        <taxon>Magnoliopsida</taxon>
        <taxon>Liliopsida</taxon>
        <taxon>Poales</taxon>
        <taxon>Poaceae</taxon>
        <taxon>BOP clade</taxon>
        <taxon>Pooideae</taxon>
        <taxon>Stipodae</taxon>
        <taxon>Brachypodieae</taxon>
        <taxon>Brachypodium</taxon>
    </lineage>
</organism>
<dbReference type="OrthoDB" id="5984008at2759"/>
<reference evidence="17" key="3">
    <citation type="submission" date="2018-08" db="UniProtKB">
        <authorList>
            <consortium name="EnsemblPlants"/>
        </authorList>
    </citation>
    <scope>IDENTIFICATION</scope>
    <source>
        <strain evidence="17">cv. Bd21</strain>
    </source>
</reference>
<evidence type="ECO:0000256" key="10">
    <source>
        <dbReference type="ARBA" id="ARBA00023180"/>
    </source>
</evidence>
<evidence type="ECO:0000256" key="11">
    <source>
        <dbReference type="ARBA" id="ARBA00023286"/>
    </source>
</evidence>
<evidence type="ECO:0000256" key="1">
    <source>
        <dbReference type="ARBA" id="ARBA00004141"/>
    </source>
</evidence>
<keyword evidence="11" id="KW-1071">Ligand-gated ion channel</keyword>
<dbReference type="FunCoup" id="A0A0Q3H959">
    <property type="interactions" value="16"/>
</dbReference>
<dbReference type="SMART" id="SM00079">
    <property type="entry name" value="PBPe"/>
    <property type="match status" value="1"/>
</dbReference>
<comment type="similarity">
    <text evidence="2">Belongs to the glutamate-gated ion channel (TC 1.A.10.1) family.</text>
</comment>
<keyword evidence="3" id="KW-0813">Transport</keyword>
<dbReference type="SUPFAM" id="SSF53850">
    <property type="entry name" value="Periplasmic binding protein-like II"/>
    <property type="match status" value="1"/>
</dbReference>
<sequence length="518" mass="56108">MPPPAAACRGVVRVLGIAVAEEADPRACVCSAAPMPKPRWGFQINPDSRYHRGETERMNATILAGRNTGTLARGYSKKLKIAVPQKPGFRAFVNATDQEITGYCIDVFEAALKKLPYDLDYEFNVFIGSYDQLVHNVTSGNFDAAVGDVTITADRAVHVDFTMPYTESGVSLLVLTENDSESTIEWVFLKPLTTELWLATVGGFLFTGLVVWLIEGPRNQEYQGSSSRQLSTALYFSFSTLTFSHGQIIRSPLSKVVVVIWCFVVLVLVQSYTASLSSILTAKRLRPSVTDLDHLLLTNDYIGYQSGSFLHSVLTNQGFTGKRLKAYGKKEEYANALRKGSMNGGVSAIVDEIPYITSFLSDPRYQKEFQMVKRIYNTPGLGFVFPQDSPLVHNLSVAILNLTGGGEGARIEAKWLVTPPPLQSYGIANTDSAPLTLRSFSGLFIITSADGDGESEGGVASSPGQNDMGNGSMTAQPHHEARNDVPQGVHGSSGSVGDDEPNGSVPAHSIQIEMSSTD</sequence>
<keyword evidence="18" id="KW-1185">Reference proteome</keyword>
<accession>A0A0Q3H959</accession>
<reference evidence="16 17" key="1">
    <citation type="journal article" date="2010" name="Nature">
        <title>Genome sequencing and analysis of the model grass Brachypodium distachyon.</title>
        <authorList>
            <consortium name="International Brachypodium Initiative"/>
        </authorList>
    </citation>
    <scope>NUCLEOTIDE SEQUENCE [LARGE SCALE GENOMIC DNA]</scope>
    <source>
        <strain evidence="16 17">Bd21</strain>
    </source>
</reference>
<evidence type="ECO:0000256" key="12">
    <source>
        <dbReference type="ARBA" id="ARBA00023303"/>
    </source>
</evidence>
<dbReference type="RefSeq" id="XP_010227923.1">
    <property type="nucleotide sequence ID" value="XM_010229621.3"/>
</dbReference>
<dbReference type="Gene3D" id="3.40.190.10">
    <property type="entry name" value="Periplasmic binding protein-like II"/>
    <property type="match status" value="2"/>
</dbReference>
<dbReference type="InterPro" id="IPR001320">
    <property type="entry name" value="Iontro_rcpt_C"/>
</dbReference>
<keyword evidence="4 14" id="KW-0812">Transmembrane</keyword>
<feature type="compositionally biased region" description="Polar residues" evidence="13">
    <location>
        <begin position="462"/>
        <end position="475"/>
    </location>
</feature>
<keyword evidence="6 14" id="KW-1133">Transmembrane helix</keyword>
<evidence type="ECO:0000256" key="13">
    <source>
        <dbReference type="SAM" id="MobiDB-lite"/>
    </source>
</evidence>
<reference evidence="16" key="2">
    <citation type="submission" date="2017-06" db="EMBL/GenBank/DDBJ databases">
        <title>WGS assembly of Brachypodium distachyon.</title>
        <authorList>
            <consortium name="The International Brachypodium Initiative"/>
            <person name="Lucas S."/>
            <person name="Harmon-Smith M."/>
            <person name="Lail K."/>
            <person name="Tice H."/>
            <person name="Grimwood J."/>
            <person name="Bruce D."/>
            <person name="Barry K."/>
            <person name="Shu S."/>
            <person name="Lindquist E."/>
            <person name="Wang M."/>
            <person name="Pitluck S."/>
            <person name="Vogel J.P."/>
            <person name="Garvin D.F."/>
            <person name="Mockler T.C."/>
            <person name="Schmutz J."/>
            <person name="Rokhsar D."/>
            <person name="Bevan M.W."/>
        </authorList>
    </citation>
    <scope>NUCLEOTIDE SEQUENCE</scope>
    <source>
        <strain evidence="16">Bd21</strain>
    </source>
</reference>
<dbReference type="SUPFAM" id="SSF81324">
    <property type="entry name" value="Voltage-gated potassium channels"/>
    <property type="match status" value="1"/>
</dbReference>
<protein>
    <recommendedName>
        <fullName evidence="15">Ionotropic glutamate receptor C-terminal domain-containing protein</fullName>
    </recommendedName>
</protein>
<dbReference type="Gramene" id="KQK19197">
    <property type="protein sequence ID" value="KQK19197"/>
    <property type="gene ID" value="BRADI_1g46910v3"/>
</dbReference>
<dbReference type="GO" id="GO:0005886">
    <property type="term" value="C:plasma membrane"/>
    <property type="evidence" value="ECO:0000318"/>
    <property type="project" value="GO_Central"/>
</dbReference>
<evidence type="ECO:0000313" key="17">
    <source>
        <dbReference type="EnsemblPlants" id="KQK19197"/>
    </source>
</evidence>
<name>A0A0Q3H959_BRADI</name>
<evidence type="ECO:0000259" key="15">
    <source>
        <dbReference type="SMART" id="SM00079"/>
    </source>
</evidence>
<dbReference type="GO" id="GO:0038023">
    <property type="term" value="F:signaling receptor activity"/>
    <property type="evidence" value="ECO:0000318"/>
    <property type="project" value="GO_Central"/>
</dbReference>
<evidence type="ECO:0000313" key="18">
    <source>
        <dbReference type="Proteomes" id="UP000008810"/>
    </source>
</evidence>
<comment type="subcellular location">
    <subcellularLocation>
        <location evidence="1">Membrane</location>
        <topology evidence="1">Multi-pass membrane protein</topology>
    </subcellularLocation>
</comment>
<keyword evidence="8 14" id="KW-0472">Membrane</keyword>
<dbReference type="PANTHER" id="PTHR18966">
    <property type="entry name" value="IONOTROPIC GLUTAMATE RECEPTOR"/>
    <property type="match status" value="1"/>
</dbReference>
<keyword evidence="10" id="KW-0325">Glycoprotein</keyword>
<evidence type="ECO:0000256" key="5">
    <source>
        <dbReference type="ARBA" id="ARBA00022729"/>
    </source>
</evidence>
<evidence type="ECO:0000313" key="16">
    <source>
        <dbReference type="EMBL" id="KQK19197.1"/>
    </source>
</evidence>
<feature type="transmembrane region" description="Helical" evidence="14">
    <location>
        <begin position="196"/>
        <end position="214"/>
    </location>
</feature>
<evidence type="ECO:0000256" key="3">
    <source>
        <dbReference type="ARBA" id="ARBA00022448"/>
    </source>
</evidence>
<dbReference type="InterPro" id="IPR019594">
    <property type="entry name" value="Glu/Gly-bd"/>
</dbReference>
<dbReference type="Pfam" id="PF00060">
    <property type="entry name" value="Lig_chan"/>
    <property type="match status" value="1"/>
</dbReference>
<dbReference type="FunFam" id="1.10.287.70:FF:000037">
    <property type="entry name" value="Glutamate receptor"/>
    <property type="match status" value="1"/>
</dbReference>
<keyword evidence="7" id="KW-0406">Ion transport</keyword>
<feature type="region of interest" description="Disordered" evidence="13">
    <location>
        <begin position="451"/>
        <end position="518"/>
    </location>
</feature>
<dbReference type="AlphaFoldDB" id="A0A0Q3H959"/>
<feature type="transmembrane region" description="Helical" evidence="14">
    <location>
        <begin position="256"/>
        <end position="280"/>
    </location>
</feature>
<evidence type="ECO:0000256" key="14">
    <source>
        <dbReference type="SAM" id="Phobius"/>
    </source>
</evidence>
<dbReference type="ExpressionAtlas" id="A0A0Q3H959">
    <property type="expression patterns" value="baseline"/>
</dbReference>
<keyword evidence="5" id="KW-0732">Signal</keyword>
<dbReference type="GO" id="GO:0015276">
    <property type="term" value="F:ligand-gated monoatomic ion channel activity"/>
    <property type="evidence" value="ECO:0000318"/>
    <property type="project" value="GO_Central"/>
</dbReference>
<dbReference type="CDD" id="cd13686">
    <property type="entry name" value="GluR_Plant"/>
    <property type="match status" value="1"/>
</dbReference>
<evidence type="ECO:0000256" key="4">
    <source>
        <dbReference type="ARBA" id="ARBA00022692"/>
    </source>
</evidence>
<dbReference type="EMBL" id="CM000880">
    <property type="protein sequence ID" value="KQK19197.1"/>
    <property type="molecule type" value="Genomic_DNA"/>
</dbReference>
<gene>
    <name evidence="17" type="primary">LOC100841695</name>
    <name evidence="16" type="ORF">BRADI_1g46910v3</name>
</gene>
<keyword evidence="9" id="KW-0675">Receptor</keyword>
<proteinExistence type="inferred from homology"/>
<dbReference type="EnsemblPlants" id="KQK19197">
    <property type="protein sequence ID" value="KQK19197"/>
    <property type="gene ID" value="BRADI_1g46910v3"/>
</dbReference>
<evidence type="ECO:0000256" key="9">
    <source>
        <dbReference type="ARBA" id="ARBA00023170"/>
    </source>
</evidence>
<evidence type="ECO:0000256" key="8">
    <source>
        <dbReference type="ARBA" id="ARBA00023136"/>
    </source>
</evidence>
<dbReference type="FunFam" id="3.40.190.10:FF:000150">
    <property type="entry name" value="Glutamate receptor 2.7"/>
    <property type="match status" value="1"/>
</dbReference>